<dbReference type="Proteomes" id="UP000214746">
    <property type="component" value="Unassembled WGS sequence"/>
</dbReference>
<protein>
    <submittedName>
        <fullName evidence="2">Uncharacterized protein</fullName>
    </submittedName>
</protein>
<sequence>MRFLTVLGYSVMCAVLLVLFSQIQDLFKYVFSIGALYFGVHFFKRHETRGMRIAFVVTTMVLYFMFALIYAVIVAIRTGLLPADI</sequence>
<proteinExistence type="predicted"/>
<evidence type="ECO:0000256" key="1">
    <source>
        <dbReference type="SAM" id="Phobius"/>
    </source>
</evidence>
<keyword evidence="1" id="KW-0812">Transmembrane</keyword>
<keyword evidence="1" id="KW-0472">Membrane</keyword>
<feature type="transmembrane region" description="Helical" evidence="1">
    <location>
        <begin position="6"/>
        <end position="23"/>
    </location>
</feature>
<accession>A0A2W1NDD1</accession>
<dbReference type="AlphaFoldDB" id="A0A2W1NDD1"/>
<organism evidence="2 3">
    <name type="scientific">Paenibacillus xerothermodurans</name>
    <dbReference type="NCBI Taxonomy" id="1977292"/>
    <lineage>
        <taxon>Bacteria</taxon>
        <taxon>Bacillati</taxon>
        <taxon>Bacillota</taxon>
        <taxon>Bacilli</taxon>
        <taxon>Bacillales</taxon>
        <taxon>Paenibacillaceae</taxon>
        <taxon>Paenibacillus</taxon>
    </lineage>
</organism>
<dbReference type="OrthoDB" id="2622404at2"/>
<dbReference type="EMBL" id="NHRJ02000001">
    <property type="protein sequence ID" value="PZE22517.1"/>
    <property type="molecule type" value="Genomic_DNA"/>
</dbReference>
<feature type="transmembrane region" description="Helical" evidence="1">
    <location>
        <begin position="53"/>
        <end position="76"/>
    </location>
</feature>
<name>A0A2W1NDD1_PAEXE</name>
<reference evidence="2" key="1">
    <citation type="submission" date="2018-06" db="EMBL/GenBank/DDBJ databases">
        <title>Paenibacillus xerothermodurans sp. nov. an extremely dry heat resistant spore forming bacterium isolated from the soil of Cape Canaveral, Florida.</title>
        <authorList>
            <person name="Seuylemezian A."/>
            <person name="Kaur N."/>
            <person name="Patil P."/>
            <person name="Patil P."/>
            <person name="Mayilraj S."/>
            <person name="Vaishampayan P."/>
        </authorList>
    </citation>
    <scope>NUCLEOTIDE SEQUENCE [LARGE SCALE GENOMIC DNA]</scope>
    <source>
        <strain evidence="2">ATCC 27380</strain>
    </source>
</reference>
<evidence type="ECO:0000313" key="2">
    <source>
        <dbReference type="EMBL" id="PZE22517.1"/>
    </source>
</evidence>
<comment type="caution">
    <text evidence="2">The sequence shown here is derived from an EMBL/GenBank/DDBJ whole genome shotgun (WGS) entry which is preliminary data.</text>
</comment>
<keyword evidence="3" id="KW-1185">Reference proteome</keyword>
<keyword evidence="1" id="KW-1133">Transmembrane helix</keyword>
<evidence type="ECO:0000313" key="3">
    <source>
        <dbReference type="Proteomes" id="UP000214746"/>
    </source>
</evidence>
<gene>
    <name evidence="2" type="ORF">CBW46_001660</name>
</gene>